<dbReference type="WBParaSite" id="PSAMB.scaffold15size126113.g393.t1">
    <property type="protein sequence ID" value="PSAMB.scaffold15size126113.g393.t1"/>
    <property type="gene ID" value="PSAMB.scaffold15size126113.g393"/>
</dbReference>
<evidence type="ECO:0000256" key="8">
    <source>
        <dbReference type="SAM" id="MobiDB-lite"/>
    </source>
</evidence>
<evidence type="ECO:0000259" key="10">
    <source>
        <dbReference type="PROSITE" id="PS51837"/>
    </source>
</evidence>
<dbReference type="AlphaFoldDB" id="A0A914V6Q3"/>
<dbReference type="SMART" id="SM00714">
    <property type="entry name" value="LITAF"/>
    <property type="match status" value="1"/>
</dbReference>
<dbReference type="InterPro" id="IPR006629">
    <property type="entry name" value="LITAF"/>
</dbReference>
<evidence type="ECO:0000313" key="11">
    <source>
        <dbReference type="Proteomes" id="UP000887566"/>
    </source>
</evidence>
<dbReference type="Pfam" id="PF10601">
    <property type="entry name" value="zf-LITAF-like"/>
    <property type="match status" value="1"/>
</dbReference>
<keyword evidence="7 9" id="KW-0472">Membrane</keyword>
<accession>A0A914V6Q3</accession>
<keyword evidence="5" id="KW-0479">Metal-binding</keyword>
<evidence type="ECO:0000256" key="5">
    <source>
        <dbReference type="ARBA" id="ARBA00022723"/>
    </source>
</evidence>
<dbReference type="PANTHER" id="PTHR23292">
    <property type="entry name" value="LIPOPOLYSACCHARIDE-INDUCED TUMOR NECROSIS FACTOR-ALPHA FACTOR"/>
    <property type="match status" value="1"/>
</dbReference>
<keyword evidence="6" id="KW-0862">Zinc</keyword>
<dbReference type="PANTHER" id="PTHR23292:SF6">
    <property type="entry name" value="FI16602P1-RELATED"/>
    <property type="match status" value="1"/>
</dbReference>
<dbReference type="Proteomes" id="UP000887566">
    <property type="component" value="Unplaced"/>
</dbReference>
<keyword evidence="9" id="KW-1133">Transmembrane helix</keyword>
<feature type="transmembrane region" description="Helical" evidence="9">
    <location>
        <begin position="102"/>
        <end position="122"/>
    </location>
</feature>
<comment type="subcellular location">
    <subcellularLocation>
        <location evidence="2">Endosome membrane</location>
        <topology evidence="2">Peripheral membrane protein</topology>
    </subcellularLocation>
    <subcellularLocation>
        <location evidence="1">Late endosome membrane</location>
    </subcellularLocation>
    <subcellularLocation>
        <location evidence="3">Lysosome membrane</location>
        <topology evidence="3">Peripheral membrane protein</topology>
        <orientation evidence="3">Cytoplasmic side</orientation>
    </subcellularLocation>
</comment>
<dbReference type="PROSITE" id="PS51837">
    <property type="entry name" value="LITAF"/>
    <property type="match status" value="1"/>
</dbReference>
<dbReference type="InterPro" id="IPR037519">
    <property type="entry name" value="LITAF_fam"/>
</dbReference>
<evidence type="ECO:0000256" key="3">
    <source>
        <dbReference type="ARBA" id="ARBA00004630"/>
    </source>
</evidence>
<keyword evidence="9" id="KW-0812">Transmembrane</keyword>
<evidence type="ECO:0000256" key="6">
    <source>
        <dbReference type="ARBA" id="ARBA00022833"/>
    </source>
</evidence>
<keyword evidence="11" id="KW-1185">Reference proteome</keyword>
<evidence type="ECO:0000256" key="1">
    <source>
        <dbReference type="ARBA" id="ARBA00004414"/>
    </source>
</evidence>
<feature type="region of interest" description="Disordered" evidence="8">
    <location>
        <begin position="1"/>
        <end position="29"/>
    </location>
</feature>
<dbReference type="GO" id="GO:0031902">
    <property type="term" value="C:late endosome membrane"/>
    <property type="evidence" value="ECO:0007669"/>
    <property type="project" value="UniProtKB-SubCell"/>
</dbReference>
<evidence type="ECO:0000256" key="7">
    <source>
        <dbReference type="ARBA" id="ARBA00023136"/>
    </source>
</evidence>
<proteinExistence type="inferred from homology"/>
<evidence type="ECO:0000313" key="12">
    <source>
        <dbReference type="WBParaSite" id="PSAMB.scaffold15size126113.g393.t1"/>
    </source>
</evidence>
<dbReference type="GO" id="GO:0005765">
    <property type="term" value="C:lysosomal membrane"/>
    <property type="evidence" value="ECO:0007669"/>
    <property type="project" value="UniProtKB-SubCell"/>
</dbReference>
<organism evidence="11 12">
    <name type="scientific">Plectus sambesii</name>
    <dbReference type="NCBI Taxonomy" id="2011161"/>
    <lineage>
        <taxon>Eukaryota</taxon>
        <taxon>Metazoa</taxon>
        <taxon>Ecdysozoa</taxon>
        <taxon>Nematoda</taxon>
        <taxon>Chromadorea</taxon>
        <taxon>Plectida</taxon>
        <taxon>Plectina</taxon>
        <taxon>Plectoidea</taxon>
        <taxon>Plectidae</taxon>
        <taxon>Plectus</taxon>
    </lineage>
</organism>
<comment type="similarity">
    <text evidence="4">Belongs to the CDIP1/LITAF family.</text>
</comment>
<protein>
    <submittedName>
        <fullName evidence="12">LITAF domain-containing protein</fullName>
    </submittedName>
</protein>
<evidence type="ECO:0000256" key="9">
    <source>
        <dbReference type="SAM" id="Phobius"/>
    </source>
</evidence>
<reference evidence="12" key="1">
    <citation type="submission" date="2022-11" db="UniProtKB">
        <authorList>
            <consortium name="WormBaseParasite"/>
        </authorList>
    </citation>
    <scope>IDENTIFICATION</scope>
</reference>
<name>A0A914V6Q3_9BILA</name>
<evidence type="ECO:0000256" key="4">
    <source>
        <dbReference type="ARBA" id="ARBA00005975"/>
    </source>
</evidence>
<sequence>MADKAFEAGQAPQGGHNDGAHPPPPPYSEATNAASYPSLPVNMGIPQQPPYPPAPTSFAPMVTTTTTNVIISRPTFGPFPVEMDCPYCQAHVVTSTQHIPGALPWIIFAICFVLGFFLLIPWCLCCIPFCVDSCLDVQHDCPSCKRTLGRYSRM</sequence>
<dbReference type="GO" id="GO:0008270">
    <property type="term" value="F:zinc ion binding"/>
    <property type="evidence" value="ECO:0007669"/>
    <property type="project" value="TreeGrafter"/>
</dbReference>
<feature type="domain" description="LITAF" evidence="10">
    <location>
        <begin position="65"/>
        <end position="153"/>
    </location>
</feature>
<evidence type="ECO:0000256" key="2">
    <source>
        <dbReference type="ARBA" id="ARBA00004481"/>
    </source>
</evidence>